<gene>
    <name evidence="9" type="ordered locus">CJA_3468</name>
</gene>
<evidence type="ECO:0000256" key="8">
    <source>
        <dbReference type="SAM" id="SignalP"/>
    </source>
</evidence>
<feature type="signal peptide" evidence="8">
    <location>
        <begin position="1"/>
        <end position="27"/>
    </location>
</feature>
<dbReference type="STRING" id="498211.CJA_3468"/>
<keyword evidence="6" id="KW-0564">Palmitate</keyword>
<keyword evidence="3" id="KW-1003">Cell membrane</keyword>
<reference evidence="9 10" key="1">
    <citation type="journal article" date="2008" name="J. Bacteriol.">
        <title>Insights into plant cell wall degradation from the genome sequence of the soil bacterium Cellvibrio japonicus.</title>
        <authorList>
            <person name="Deboy R.T."/>
            <person name="Mongodin E.F."/>
            <person name="Fouts D.E."/>
            <person name="Tailford L.E."/>
            <person name="Khouri H."/>
            <person name="Emerson J.B."/>
            <person name="Mohamoud Y."/>
            <person name="Watkins K."/>
            <person name="Henrissat B."/>
            <person name="Gilbert H.J."/>
            <person name="Nelson K.E."/>
        </authorList>
    </citation>
    <scope>NUCLEOTIDE SEQUENCE [LARGE SCALE GENOMIC DNA]</scope>
    <source>
        <strain evidence="9 10">Ueda107</strain>
    </source>
</reference>
<dbReference type="HOGENOM" id="CLU_049575_0_0_6"/>
<dbReference type="OrthoDB" id="5897001at2"/>
<organism evidence="9 10">
    <name type="scientific">Cellvibrio japonicus (strain Ueda107)</name>
    <name type="common">Pseudomonas fluorescens subsp. cellulosa</name>
    <dbReference type="NCBI Taxonomy" id="498211"/>
    <lineage>
        <taxon>Bacteria</taxon>
        <taxon>Pseudomonadati</taxon>
        <taxon>Pseudomonadota</taxon>
        <taxon>Gammaproteobacteria</taxon>
        <taxon>Cellvibrionales</taxon>
        <taxon>Cellvibrionaceae</taxon>
        <taxon>Cellvibrio</taxon>
    </lineage>
</organism>
<dbReference type="AlphaFoldDB" id="B3PG14"/>
<evidence type="ECO:0000256" key="1">
    <source>
        <dbReference type="ARBA" id="ARBA00004418"/>
    </source>
</evidence>
<comment type="subcellular location">
    <subcellularLocation>
        <location evidence="1">Periplasm</location>
    </subcellularLocation>
</comment>
<evidence type="ECO:0000256" key="5">
    <source>
        <dbReference type="ARBA" id="ARBA00023136"/>
    </source>
</evidence>
<evidence type="ECO:0000256" key="4">
    <source>
        <dbReference type="ARBA" id="ARBA00022729"/>
    </source>
</evidence>
<dbReference type="Pfam" id="PF01547">
    <property type="entry name" value="SBP_bac_1"/>
    <property type="match status" value="1"/>
</dbReference>
<proteinExistence type="inferred from homology"/>
<dbReference type="InterPro" id="IPR050490">
    <property type="entry name" value="Bact_solute-bd_prot1"/>
</dbReference>
<dbReference type="SUPFAM" id="SSF53850">
    <property type="entry name" value="Periplasmic binding protein-like II"/>
    <property type="match status" value="1"/>
</dbReference>
<dbReference type="Proteomes" id="UP000001036">
    <property type="component" value="Chromosome"/>
</dbReference>
<evidence type="ECO:0000256" key="3">
    <source>
        <dbReference type="ARBA" id="ARBA00022475"/>
    </source>
</evidence>
<evidence type="ECO:0000313" key="10">
    <source>
        <dbReference type="Proteomes" id="UP000001036"/>
    </source>
</evidence>
<name>B3PG14_CELJU</name>
<protein>
    <submittedName>
        <fullName evidence="9">Bacterial extracellular solute-binding protein</fullName>
    </submittedName>
</protein>
<evidence type="ECO:0000256" key="6">
    <source>
        <dbReference type="ARBA" id="ARBA00023139"/>
    </source>
</evidence>
<dbReference type="Gene3D" id="3.40.190.10">
    <property type="entry name" value="Periplasmic binding protein-like II"/>
    <property type="match status" value="2"/>
</dbReference>
<evidence type="ECO:0000313" key="9">
    <source>
        <dbReference type="EMBL" id="ACE85256.1"/>
    </source>
</evidence>
<evidence type="ECO:0000256" key="7">
    <source>
        <dbReference type="ARBA" id="ARBA00023288"/>
    </source>
</evidence>
<comment type="similarity">
    <text evidence="2">Belongs to the bacterial solute-binding protein 1 family.</text>
</comment>
<dbReference type="RefSeq" id="WP_012489043.1">
    <property type="nucleotide sequence ID" value="NC_010995.1"/>
</dbReference>
<sequence>MTYFILIRRWLLCSIFLLPMLSAPSLAAVNGEITFFSNRVDLVTNGSYARWVKEFQIQYPQARVQVQGITDYEVAMPKRFEARNYGDVMLVPRDMPKQTYPKYFLPLNGLQLQDKIYFADNWEYQGKHYAYTQGVIAEGLVYNKRVFKAAGLDKPPATLDELFTIAATLKATGKVPIALNLGAAWPLQQWDKAVMGAAGDGNYFANMVNDAQPFRAGKPYYQSLKIAHDLFTKGYSEEDFILNNWELSKHDFIANKTAMLFLGNWVIPQLMESGMRSEDIGFIPFPFDNSGKPRAILNFDWGMAVSRYSKHPDTAKAWIEFIITKSNFADIAGFIPTDKSRRSPMAQLTQYMSYQPEIIQAAPESNDFIRLANKAGMDFMSGGYIRNILLSPDFEGSMAYWNKRWRQAKENF</sequence>
<accession>B3PG14</accession>
<dbReference type="PANTHER" id="PTHR43649:SF33">
    <property type="entry name" value="POLYGALACTURONAN_RHAMNOGALACTURONAN-BINDING PROTEIN YTCQ"/>
    <property type="match status" value="1"/>
</dbReference>
<dbReference type="PANTHER" id="PTHR43649">
    <property type="entry name" value="ARABINOSE-BINDING PROTEIN-RELATED"/>
    <property type="match status" value="1"/>
</dbReference>
<evidence type="ECO:0000256" key="2">
    <source>
        <dbReference type="ARBA" id="ARBA00008520"/>
    </source>
</evidence>
<keyword evidence="10" id="KW-1185">Reference proteome</keyword>
<dbReference type="eggNOG" id="COG1653">
    <property type="taxonomic scope" value="Bacteria"/>
</dbReference>
<dbReference type="GO" id="GO:0042597">
    <property type="term" value="C:periplasmic space"/>
    <property type="evidence" value="ECO:0007669"/>
    <property type="project" value="UniProtKB-SubCell"/>
</dbReference>
<keyword evidence="4 8" id="KW-0732">Signal</keyword>
<dbReference type="EMBL" id="CP000934">
    <property type="protein sequence ID" value="ACE85256.1"/>
    <property type="molecule type" value="Genomic_DNA"/>
</dbReference>
<feature type="chain" id="PRO_5002793879" evidence="8">
    <location>
        <begin position="28"/>
        <end position="412"/>
    </location>
</feature>
<dbReference type="KEGG" id="cja:CJA_3468"/>
<dbReference type="InterPro" id="IPR006059">
    <property type="entry name" value="SBP"/>
</dbReference>
<keyword evidence="7" id="KW-0449">Lipoprotein</keyword>
<keyword evidence="5" id="KW-0472">Membrane</keyword>